<reference evidence="2" key="1">
    <citation type="submission" date="2022-04" db="EMBL/GenBank/DDBJ databases">
        <title>Lysobacter sp. CAU 1642 isolated from sea sand.</title>
        <authorList>
            <person name="Kim W."/>
        </authorList>
    </citation>
    <scope>NUCLEOTIDE SEQUENCE</scope>
    <source>
        <strain evidence="2">CAU 1642</strain>
    </source>
</reference>
<dbReference type="Proteomes" id="UP001431449">
    <property type="component" value="Unassembled WGS sequence"/>
</dbReference>
<feature type="signal peptide" evidence="1">
    <location>
        <begin position="1"/>
        <end position="23"/>
    </location>
</feature>
<evidence type="ECO:0000256" key="1">
    <source>
        <dbReference type="SAM" id="SignalP"/>
    </source>
</evidence>
<name>A0ABT0GCZ7_9GAMM</name>
<comment type="caution">
    <text evidence="2">The sequence shown here is derived from an EMBL/GenBank/DDBJ whole genome shotgun (WGS) entry which is preliminary data.</text>
</comment>
<keyword evidence="1" id="KW-0732">Signal</keyword>
<feature type="chain" id="PRO_5046348952" description="Secreted protein" evidence="1">
    <location>
        <begin position="24"/>
        <end position="158"/>
    </location>
</feature>
<dbReference type="RefSeq" id="WP_248204565.1">
    <property type="nucleotide sequence ID" value="NZ_JALNMH010000001.1"/>
</dbReference>
<accession>A0ABT0GCZ7</accession>
<keyword evidence="3" id="KW-1185">Reference proteome</keyword>
<proteinExistence type="predicted"/>
<evidence type="ECO:0008006" key="4">
    <source>
        <dbReference type="Google" id="ProtNLM"/>
    </source>
</evidence>
<dbReference type="EMBL" id="JALNMH010000001">
    <property type="protein sequence ID" value="MCK7592414.1"/>
    <property type="molecule type" value="Genomic_DNA"/>
</dbReference>
<evidence type="ECO:0000313" key="2">
    <source>
        <dbReference type="EMBL" id="MCK7592414.1"/>
    </source>
</evidence>
<evidence type="ECO:0000313" key="3">
    <source>
        <dbReference type="Proteomes" id="UP001431449"/>
    </source>
</evidence>
<gene>
    <name evidence="2" type="ORF">M0G41_01880</name>
</gene>
<sequence length="158" mass="17387">MRSRAPFLCLPALLTMLMQPAHAAEAFIHGQSAAVCKPSNHLPTDRYEFDAGSLVNTAEPGSWADVFMAACPLSAIYPTHQATEYRIWLSDPGQNSAYCRVHPAGGRDETVEWVEWRGGQGLIQVATDPKQRGVDITAHCLIWPGASIDRLEVVFEPR</sequence>
<protein>
    <recommendedName>
        <fullName evidence="4">Secreted protein</fullName>
    </recommendedName>
</protein>
<organism evidence="2 3">
    <name type="scientific">Pseudomarimonas salicorniae</name>
    <dbReference type="NCBI Taxonomy" id="2933270"/>
    <lineage>
        <taxon>Bacteria</taxon>
        <taxon>Pseudomonadati</taxon>
        <taxon>Pseudomonadota</taxon>
        <taxon>Gammaproteobacteria</taxon>
        <taxon>Lysobacterales</taxon>
        <taxon>Lysobacteraceae</taxon>
        <taxon>Pseudomarimonas</taxon>
    </lineage>
</organism>